<evidence type="ECO:0000256" key="4">
    <source>
        <dbReference type="ARBA" id="ARBA00023315"/>
    </source>
</evidence>
<evidence type="ECO:0000256" key="3">
    <source>
        <dbReference type="ARBA" id="ARBA00022679"/>
    </source>
</evidence>
<evidence type="ECO:0000256" key="1">
    <source>
        <dbReference type="ARBA" id="ARBA00005395"/>
    </source>
</evidence>
<comment type="catalytic activity">
    <reaction evidence="5">
        <text>N-terminal L-alanyl-[ribosomal protein bS18] + acetyl-CoA = N-terminal N(alpha)-acetyl-L-alanyl-[ribosomal protein bS18] + CoA + H(+)</text>
        <dbReference type="Rhea" id="RHEA:43756"/>
        <dbReference type="Rhea" id="RHEA-COMP:10676"/>
        <dbReference type="Rhea" id="RHEA-COMP:10677"/>
        <dbReference type="ChEBI" id="CHEBI:15378"/>
        <dbReference type="ChEBI" id="CHEBI:57287"/>
        <dbReference type="ChEBI" id="CHEBI:57288"/>
        <dbReference type="ChEBI" id="CHEBI:64718"/>
        <dbReference type="ChEBI" id="CHEBI:83683"/>
        <dbReference type="EC" id="2.3.1.266"/>
    </reaction>
</comment>
<dbReference type="InterPro" id="IPR000182">
    <property type="entry name" value="GNAT_dom"/>
</dbReference>
<dbReference type="EC" id="2.3.1.266" evidence="5"/>
<dbReference type="Gene3D" id="3.40.630.30">
    <property type="match status" value="1"/>
</dbReference>
<dbReference type="InterPro" id="IPR050680">
    <property type="entry name" value="YpeA/RimI_acetyltransf"/>
</dbReference>
<keyword evidence="8" id="KW-1185">Reference proteome</keyword>
<keyword evidence="4 5" id="KW-0012">Acyltransferase</keyword>
<dbReference type="KEGG" id="tmb:Thimo_1406"/>
<keyword evidence="3 5" id="KW-0808">Transferase</keyword>
<dbReference type="Proteomes" id="UP000010816">
    <property type="component" value="Chromosome"/>
</dbReference>
<name>L0GXU5_9GAMM</name>
<dbReference type="GO" id="GO:0008999">
    <property type="term" value="F:protein-N-terminal-alanine acetyltransferase activity"/>
    <property type="evidence" value="ECO:0007669"/>
    <property type="project" value="UniProtKB-UniRule"/>
</dbReference>
<keyword evidence="2 5" id="KW-0963">Cytoplasm</keyword>
<feature type="active site" description="Proton acceptor" evidence="5">
    <location>
        <position position="111"/>
    </location>
</feature>
<dbReference type="PANTHER" id="PTHR43420:SF12">
    <property type="entry name" value="N-ACETYLTRANSFERASE DOMAIN-CONTAINING PROTEIN"/>
    <property type="match status" value="1"/>
</dbReference>
<evidence type="ECO:0000313" key="7">
    <source>
        <dbReference type="EMBL" id="AGA90200.1"/>
    </source>
</evidence>
<dbReference type="NCBIfam" id="TIGR01575">
    <property type="entry name" value="rimI"/>
    <property type="match status" value="1"/>
</dbReference>
<dbReference type="AlphaFoldDB" id="L0GXU5"/>
<organism evidence="7 8">
    <name type="scientific">Thioflavicoccus mobilis 8321</name>
    <dbReference type="NCBI Taxonomy" id="765912"/>
    <lineage>
        <taxon>Bacteria</taxon>
        <taxon>Pseudomonadati</taxon>
        <taxon>Pseudomonadota</taxon>
        <taxon>Gammaproteobacteria</taxon>
        <taxon>Chromatiales</taxon>
        <taxon>Chromatiaceae</taxon>
        <taxon>Thioflavicoccus</taxon>
    </lineage>
</organism>
<dbReference type="SUPFAM" id="SSF55729">
    <property type="entry name" value="Acyl-CoA N-acyltransferases (Nat)"/>
    <property type="match status" value="1"/>
</dbReference>
<dbReference type="HOGENOM" id="CLU_013985_23_2_6"/>
<evidence type="ECO:0000259" key="6">
    <source>
        <dbReference type="PROSITE" id="PS51186"/>
    </source>
</evidence>
<dbReference type="GO" id="GO:0005737">
    <property type="term" value="C:cytoplasm"/>
    <property type="evidence" value="ECO:0007669"/>
    <property type="project" value="UniProtKB-SubCell"/>
</dbReference>
<gene>
    <name evidence="5" type="primary">rimI</name>
    <name evidence="7" type="ORF">Thimo_1406</name>
</gene>
<comment type="function">
    <text evidence="5">Acetylates the N-terminal alanine of ribosomal protein bS18.</text>
</comment>
<proteinExistence type="inferred from homology"/>
<comment type="subcellular location">
    <subcellularLocation>
        <location evidence="5">Cytoplasm</location>
    </subcellularLocation>
</comment>
<dbReference type="InterPro" id="IPR043690">
    <property type="entry name" value="RimI"/>
</dbReference>
<accession>L0GXU5</accession>
<dbReference type="InterPro" id="IPR006464">
    <property type="entry name" value="AcTrfase_RimI/Ard1"/>
</dbReference>
<protein>
    <recommendedName>
        <fullName evidence="5">[Ribosomal protein bS18]-alanine N-acetyltransferase</fullName>
        <ecNumber evidence="5">2.3.1.266</ecNumber>
    </recommendedName>
</protein>
<dbReference type="HAMAP" id="MF_02210">
    <property type="entry name" value="RimI"/>
    <property type="match status" value="1"/>
</dbReference>
<evidence type="ECO:0000256" key="2">
    <source>
        <dbReference type="ARBA" id="ARBA00022490"/>
    </source>
</evidence>
<sequence>MSACLLDPAARLRPMVGEDLPAVMRVERAAYPFPWTEGIFRDCLKVGYCCWVAERREELIGHGVMSAAVGECHILNVCVHPDWQGHQLGRMLLRKLLVLGRRHQADTAFLEVRPSNDAAIRLYVAEGFCEVGRRRAYYPAAKGKEDAIIMAKPLLSD</sequence>
<comment type="caution">
    <text evidence="5">Lacks conserved residue(s) required for the propagation of feature annotation.</text>
</comment>
<reference evidence="7 8" key="1">
    <citation type="submission" date="2011-09" db="EMBL/GenBank/DDBJ databases">
        <title>Complete sequence of chromosome of Thioflavicoccus mobilis 8321.</title>
        <authorList>
            <consortium name="US DOE Joint Genome Institute"/>
            <person name="Lucas S."/>
            <person name="Han J."/>
            <person name="Lapidus A."/>
            <person name="Cheng J.-F."/>
            <person name="Goodwin L."/>
            <person name="Pitluck S."/>
            <person name="Peters L."/>
            <person name="Ovchinnikova G."/>
            <person name="Lu M."/>
            <person name="Detter J.C."/>
            <person name="Han C."/>
            <person name="Tapia R."/>
            <person name="Land M."/>
            <person name="Hauser L."/>
            <person name="Kyrpides N."/>
            <person name="Ivanova N."/>
            <person name="Pagani I."/>
            <person name="Vogl K."/>
            <person name="Liu Z."/>
            <person name="Imhoff J."/>
            <person name="Thiel V."/>
            <person name="Frigaard N.-U."/>
            <person name="Bryant D."/>
            <person name="Woyke T."/>
        </authorList>
    </citation>
    <scope>NUCLEOTIDE SEQUENCE [LARGE SCALE GENOMIC DNA]</scope>
    <source>
        <strain evidence="7 8">8321</strain>
    </source>
</reference>
<dbReference type="PATRIC" id="fig|765912.4.peg.1377"/>
<dbReference type="eggNOG" id="COG0456">
    <property type="taxonomic scope" value="Bacteria"/>
</dbReference>
<dbReference type="EMBL" id="CP003051">
    <property type="protein sequence ID" value="AGA90200.1"/>
    <property type="molecule type" value="Genomic_DNA"/>
</dbReference>
<dbReference type="RefSeq" id="WP_015280344.1">
    <property type="nucleotide sequence ID" value="NC_019940.1"/>
</dbReference>
<dbReference type="PROSITE" id="PS51186">
    <property type="entry name" value="GNAT"/>
    <property type="match status" value="1"/>
</dbReference>
<evidence type="ECO:0000256" key="5">
    <source>
        <dbReference type="HAMAP-Rule" id="MF_02210"/>
    </source>
</evidence>
<dbReference type="PANTHER" id="PTHR43420">
    <property type="entry name" value="ACETYLTRANSFERASE"/>
    <property type="match status" value="1"/>
</dbReference>
<dbReference type="InterPro" id="IPR016181">
    <property type="entry name" value="Acyl_CoA_acyltransferase"/>
</dbReference>
<dbReference type="OrthoDB" id="9796919at2"/>
<feature type="domain" description="N-acetyltransferase" evidence="6">
    <location>
        <begin position="10"/>
        <end position="155"/>
    </location>
</feature>
<feature type="binding site" evidence="5">
    <location>
        <position position="116"/>
    </location>
    <ligand>
        <name>acetyl-CoA</name>
        <dbReference type="ChEBI" id="CHEBI:57288"/>
    </ligand>
</feature>
<comment type="similarity">
    <text evidence="1 5">Belongs to the acetyltransferase family. RimI subfamily.</text>
</comment>
<dbReference type="STRING" id="765912.Thimo_1406"/>
<dbReference type="CDD" id="cd04301">
    <property type="entry name" value="NAT_SF"/>
    <property type="match status" value="1"/>
</dbReference>
<feature type="active site" description="Proton donor" evidence="5">
    <location>
        <position position="123"/>
    </location>
</feature>
<dbReference type="Pfam" id="PF00583">
    <property type="entry name" value="Acetyltransf_1"/>
    <property type="match status" value="1"/>
</dbReference>
<evidence type="ECO:0000313" key="8">
    <source>
        <dbReference type="Proteomes" id="UP000010816"/>
    </source>
</evidence>